<keyword evidence="3" id="KW-1003">Cell membrane</keyword>
<dbReference type="RefSeq" id="WP_183267057.1">
    <property type="nucleotide sequence ID" value="NZ_JACHFJ010000011.1"/>
</dbReference>
<evidence type="ECO:0000313" key="8">
    <source>
        <dbReference type="EMBL" id="MBB5374047.1"/>
    </source>
</evidence>
<gene>
    <name evidence="8" type="ORF">HNP71_002314</name>
</gene>
<keyword evidence="9" id="KW-1185">Reference proteome</keyword>
<dbReference type="GO" id="GO:0005886">
    <property type="term" value="C:plasma membrane"/>
    <property type="evidence" value="ECO:0007669"/>
    <property type="project" value="UniProtKB-SubCell"/>
</dbReference>
<dbReference type="PANTHER" id="PTHR30250:SF10">
    <property type="entry name" value="LIPOPOLYSACCHARIDE BIOSYNTHESIS PROTEIN WZXC"/>
    <property type="match status" value="1"/>
</dbReference>
<evidence type="ECO:0000256" key="1">
    <source>
        <dbReference type="ARBA" id="ARBA00004651"/>
    </source>
</evidence>
<evidence type="ECO:0000256" key="6">
    <source>
        <dbReference type="ARBA" id="ARBA00023136"/>
    </source>
</evidence>
<dbReference type="AlphaFoldDB" id="A0A840VGM2"/>
<dbReference type="Proteomes" id="UP000553706">
    <property type="component" value="Unassembled WGS sequence"/>
</dbReference>
<keyword evidence="5 7" id="KW-1133">Transmembrane helix</keyword>
<comment type="subcellular location">
    <subcellularLocation>
        <location evidence="1">Cell membrane</location>
        <topology evidence="1">Multi-pass membrane protein</topology>
    </subcellularLocation>
</comment>
<dbReference type="InterPro" id="IPR050833">
    <property type="entry name" value="Poly_Biosynth_Transport"/>
</dbReference>
<dbReference type="CDD" id="cd13127">
    <property type="entry name" value="MATE_tuaB_like"/>
    <property type="match status" value="1"/>
</dbReference>
<evidence type="ECO:0000256" key="3">
    <source>
        <dbReference type="ARBA" id="ARBA00022475"/>
    </source>
</evidence>
<feature type="transmembrane region" description="Helical" evidence="7">
    <location>
        <begin position="202"/>
        <end position="220"/>
    </location>
</feature>
<proteinExistence type="inferred from homology"/>
<feature type="transmembrane region" description="Helical" evidence="7">
    <location>
        <begin position="281"/>
        <end position="303"/>
    </location>
</feature>
<feature type="transmembrane region" description="Helical" evidence="7">
    <location>
        <begin position="12"/>
        <end position="34"/>
    </location>
</feature>
<comment type="similarity">
    <text evidence="2">Belongs to the polysaccharide synthase family.</text>
</comment>
<feature type="transmembrane region" description="Helical" evidence="7">
    <location>
        <begin position="440"/>
        <end position="465"/>
    </location>
</feature>
<protein>
    <submittedName>
        <fullName evidence="8">PST family polysaccharide transporter</fullName>
    </submittedName>
</protein>
<comment type="caution">
    <text evidence="8">The sequence shown here is derived from an EMBL/GenBank/DDBJ whole genome shotgun (WGS) entry which is preliminary data.</text>
</comment>
<feature type="transmembrane region" description="Helical" evidence="7">
    <location>
        <begin position="40"/>
        <end position="57"/>
    </location>
</feature>
<name>A0A840VGM2_9PROT</name>
<feature type="transmembrane region" description="Helical" evidence="7">
    <location>
        <begin position="315"/>
        <end position="338"/>
    </location>
</feature>
<evidence type="ECO:0000256" key="2">
    <source>
        <dbReference type="ARBA" id="ARBA00007430"/>
    </source>
</evidence>
<reference evidence="8 9" key="1">
    <citation type="submission" date="2020-08" db="EMBL/GenBank/DDBJ databases">
        <title>Genomic Encyclopedia of Type Strains, Phase IV (KMG-IV): sequencing the most valuable type-strain genomes for metagenomic binning, comparative biology and taxonomic classification.</title>
        <authorList>
            <person name="Goeker M."/>
        </authorList>
    </citation>
    <scope>NUCLEOTIDE SEQUENCE [LARGE SCALE GENOMIC DNA]</scope>
    <source>
        <strain evidence="8 9">DSM 27026</strain>
    </source>
</reference>
<feature type="transmembrane region" description="Helical" evidence="7">
    <location>
        <begin position="359"/>
        <end position="381"/>
    </location>
</feature>
<sequence>MLGQNTALSGALMVLARLISRVIDLVTMLILARMLNPADFGLVTIAMTLVLILEAALEMPLSEALVRLPEIKESYYDTAFTLGLLRGLLLCIVVYAIAVPFARFYQHKELVPLIFFLSLAPVARGLLNPRLAYFAKNLNFKYEFVFELVGKLVAFVAAILIAFSTHSYWSIAVCTVGGPLVIAVQSYILFPFRPRLTLVDWRIFMSFLGWISLSQIVLAITWQSDQLLLGKLMRSAELGLFSVANNITNIPLSALFSPLLRPLLSAFTLLREDRARLQSSFLNASSAVVTIGLPLLVGQSLIAGPMVQLMLGTKWMGAISAVSLLDYSLIPALFGMLLTPLSMALGETRAMVWRNILQMVVKLPLVVAGVLMYGFIGVIAARLISETIAALYCMIIVKRLCGLTLARQFSSCWRSVIAVLFMAGVLEIMSPELIWKDQGFWFAMQFLVQVGLAAAAYTGCLLLLWHMEGRPHGLETLALRAIFKFRQRLFAPVAAATKSS</sequence>
<feature type="transmembrane region" description="Helical" evidence="7">
    <location>
        <begin position="144"/>
        <end position="163"/>
    </location>
</feature>
<feature type="transmembrane region" description="Helical" evidence="7">
    <location>
        <begin position="413"/>
        <end position="434"/>
    </location>
</feature>
<dbReference type="Pfam" id="PF13440">
    <property type="entry name" value="Polysacc_synt_3"/>
    <property type="match status" value="1"/>
</dbReference>
<evidence type="ECO:0000256" key="7">
    <source>
        <dbReference type="SAM" id="Phobius"/>
    </source>
</evidence>
<dbReference type="PANTHER" id="PTHR30250">
    <property type="entry name" value="PST FAMILY PREDICTED COLANIC ACID TRANSPORTER"/>
    <property type="match status" value="1"/>
</dbReference>
<dbReference type="EMBL" id="JACHFJ010000011">
    <property type="protein sequence ID" value="MBB5374047.1"/>
    <property type="molecule type" value="Genomic_DNA"/>
</dbReference>
<evidence type="ECO:0000256" key="5">
    <source>
        <dbReference type="ARBA" id="ARBA00022989"/>
    </source>
</evidence>
<feature type="transmembrane region" description="Helical" evidence="7">
    <location>
        <begin position="169"/>
        <end position="190"/>
    </location>
</feature>
<feature type="transmembrane region" description="Helical" evidence="7">
    <location>
        <begin position="240"/>
        <end position="260"/>
    </location>
</feature>
<keyword evidence="6 7" id="KW-0472">Membrane</keyword>
<organism evidence="8 9">
    <name type="scientific">Acidocella aromatica</name>
    <dbReference type="NCBI Taxonomy" id="1303579"/>
    <lineage>
        <taxon>Bacteria</taxon>
        <taxon>Pseudomonadati</taxon>
        <taxon>Pseudomonadota</taxon>
        <taxon>Alphaproteobacteria</taxon>
        <taxon>Acetobacterales</taxon>
        <taxon>Acidocellaceae</taxon>
        <taxon>Acidocella</taxon>
    </lineage>
</organism>
<feature type="transmembrane region" description="Helical" evidence="7">
    <location>
        <begin position="78"/>
        <end position="98"/>
    </location>
</feature>
<feature type="transmembrane region" description="Helical" evidence="7">
    <location>
        <begin position="387"/>
        <end position="406"/>
    </location>
</feature>
<keyword evidence="4 7" id="KW-0812">Transmembrane</keyword>
<accession>A0A840VGM2</accession>
<evidence type="ECO:0000313" key="9">
    <source>
        <dbReference type="Proteomes" id="UP000553706"/>
    </source>
</evidence>
<evidence type="ECO:0000256" key="4">
    <source>
        <dbReference type="ARBA" id="ARBA00022692"/>
    </source>
</evidence>
<feature type="transmembrane region" description="Helical" evidence="7">
    <location>
        <begin position="110"/>
        <end position="132"/>
    </location>
</feature>